<keyword evidence="4" id="KW-0813">Transport</keyword>
<dbReference type="EMBL" id="KB206689">
    <property type="protein sequence ID" value="ELP88867.1"/>
    <property type="molecule type" value="Genomic_DNA"/>
</dbReference>
<evidence type="ECO:0000313" key="9">
    <source>
        <dbReference type="EMBL" id="ELP88867.1"/>
    </source>
</evidence>
<evidence type="ECO:0000256" key="6">
    <source>
        <dbReference type="ARBA" id="ARBA00022927"/>
    </source>
</evidence>
<keyword evidence="5" id="KW-0963">Cytoplasm</keyword>
<dbReference type="InterPro" id="IPR044189">
    <property type="entry name" value="XPO4/7-like"/>
</dbReference>
<evidence type="ECO:0000256" key="5">
    <source>
        <dbReference type="ARBA" id="ARBA00022490"/>
    </source>
</evidence>
<keyword evidence="10" id="KW-1185">Reference proteome</keyword>
<dbReference type="OrthoDB" id="29864at2759"/>
<dbReference type="GO" id="GO:0005643">
    <property type="term" value="C:nuclear pore"/>
    <property type="evidence" value="ECO:0007669"/>
    <property type="project" value="TreeGrafter"/>
</dbReference>
<dbReference type="PANTHER" id="PTHR12596:SF2">
    <property type="entry name" value="EXPORTIN-7 ISOFORM X1"/>
    <property type="match status" value="1"/>
</dbReference>
<organism evidence="9 10">
    <name type="scientific">Entamoeba invadens IP1</name>
    <dbReference type="NCBI Taxonomy" id="370355"/>
    <lineage>
        <taxon>Eukaryota</taxon>
        <taxon>Amoebozoa</taxon>
        <taxon>Evosea</taxon>
        <taxon>Archamoebae</taxon>
        <taxon>Mastigamoebida</taxon>
        <taxon>Entamoebidae</taxon>
        <taxon>Entamoeba</taxon>
    </lineage>
</organism>
<name>A0A0A1U781_ENTIV</name>
<dbReference type="GO" id="GO:0005049">
    <property type="term" value="F:nuclear export signal receptor activity"/>
    <property type="evidence" value="ECO:0007669"/>
    <property type="project" value="InterPro"/>
</dbReference>
<dbReference type="VEuPathDB" id="AmoebaDB:EIN_475590"/>
<dbReference type="OMA" id="WIQIENI"/>
<accession>A0A0A1U781</accession>
<dbReference type="GO" id="GO:0006611">
    <property type="term" value="P:protein export from nucleus"/>
    <property type="evidence" value="ECO:0007669"/>
    <property type="project" value="TreeGrafter"/>
</dbReference>
<reference evidence="9 10" key="1">
    <citation type="submission" date="2012-10" db="EMBL/GenBank/DDBJ databases">
        <authorList>
            <person name="Zafar N."/>
            <person name="Inman J."/>
            <person name="Hall N."/>
            <person name="Lorenzi H."/>
            <person name="Caler E."/>
        </authorList>
    </citation>
    <scope>NUCLEOTIDE SEQUENCE [LARGE SCALE GENOMIC DNA]</scope>
    <source>
        <strain evidence="9 10">IP1</strain>
    </source>
</reference>
<feature type="domain" description="Exportin-7/Ran-binding protein 17 TPR repeats" evidence="8">
    <location>
        <begin position="391"/>
        <end position="589"/>
    </location>
</feature>
<dbReference type="InterPro" id="IPR057947">
    <property type="entry name" value="TPR_XPO7/RBP17"/>
</dbReference>
<keyword evidence="7" id="KW-0539">Nucleus</keyword>
<dbReference type="KEGG" id="eiv:EIN_475590"/>
<proteinExistence type="inferred from homology"/>
<dbReference type="Pfam" id="PF25795">
    <property type="entry name" value="TPR_XPO7"/>
    <property type="match status" value="1"/>
</dbReference>
<dbReference type="SUPFAM" id="SSF48371">
    <property type="entry name" value="ARM repeat"/>
    <property type="match status" value="1"/>
</dbReference>
<gene>
    <name evidence="9" type="ORF">EIN_475590</name>
</gene>
<dbReference type="RefSeq" id="XP_004255638.1">
    <property type="nucleotide sequence ID" value="XM_004255590.1"/>
</dbReference>
<dbReference type="PANTHER" id="PTHR12596">
    <property type="entry name" value="EXPORTIN 4,7-RELATED"/>
    <property type="match status" value="1"/>
</dbReference>
<evidence type="ECO:0000313" key="10">
    <source>
        <dbReference type="Proteomes" id="UP000014680"/>
    </source>
</evidence>
<dbReference type="Proteomes" id="UP000014680">
    <property type="component" value="Unassembled WGS sequence"/>
</dbReference>
<dbReference type="GeneID" id="14887859"/>
<evidence type="ECO:0000256" key="4">
    <source>
        <dbReference type="ARBA" id="ARBA00022448"/>
    </source>
</evidence>
<keyword evidence="6" id="KW-0653">Protein transport</keyword>
<dbReference type="GO" id="GO:0005737">
    <property type="term" value="C:cytoplasm"/>
    <property type="evidence" value="ECO:0007669"/>
    <property type="project" value="UniProtKB-SubCell"/>
</dbReference>
<sequence length="974" mass="110173">MDIQTLQYSLKDQPTFEQSCTSYFTNPNLPSSLNILITMPFPYPPGVLEQLVQFVASTDVFASQFLSQLFQKRLIKVIPNAQVEPLLHIFSAHALKVGSLYTEVYCQLLVRSWQINADSLIPSVSELCSLCESSYTLDQKSGMLYLLKVLVEVFVQTKQLDGYLIQTFKGSCLLRIVETAINVLRSINPQIRELHPVAAVALTTLSTALEYPFTCGFEETDSTVLQIPNSFSSALSSVSLKEKLVALYVPGVHLGALVECLITFASMRENLFMGSTRTNFNEFLSEYGGMLCQRANDEESAHKAGMFLEKVLLTRSVSPMKHLQAALQLVRNLCLNIQEHVTSLYYFLSVFSKWGLRASECEEMLFVRNAVVQAALYVMQGAFEAPQILEEENVEVLFDDLGEMGRVDLKSTVDTLENVVLKCFNEIEAMRTQHIGESGVQHQTEKLAMAMRIIGILINHHIDARTDETQERLDVKMLRIGFNIVNSISKYSAYGLGYGTYQLEQAIMQFFEVVNTVFLNESISSRMEKIVIEVLQVDSVTNLATYMLTKAMSNIQIYQKNVGLVNDSLNIIVRLTQVEKICQIAVKTNFMDSLLRPQVFGIVNNENKNTKRLFFQITCNVASVMNFKSLTALLQMIETTLGIKQNDYETELILYNTFLLSLQSNDKHYLGFLNHVHKQMAGFSQCAIDVLLSFISDLADIKRFHQLYTKPIANTCALILYHDICDAFTVILPKIDREKEDDQVSLLQKSMRAITSMLSSDTIPFGALTLYNDKTHHNVMQYLIGLCLRGGWNQVKVYPKFAKHLFSMLCHIGFVSGDDLFGEHLGEIVTFIFEALKDQAVDVLGVLEQLILYASNRTVLKKVRVLTSPVMDYFGLLVNYSNTIFEIVKILVHNLINNEMDLFMVSKALLPCIVLFPDVYKTVKNTAIAEYNRPALINQAFIDLENDVRSYISGECMDQFFKAAQRFNQIVSNM</sequence>
<comment type="similarity">
    <text evidence="3">Belongs to the exportin family.</text>
</comment>
<dbReference type="InterPro" id="IPR016024">
    <property type="entry name" value="ARM-type_fold"/>
</dbReference>
<dbReference type="AlphaFoldDB" id="A0A0A1U781"/>
<evidence type="ECO:0000256" key="2">
    <source>
        <dbReference type="ARBA" id="ARBA00004496"/>
    </source>
</evidence>
<evidence type="ECO:0000259" key="8">
    <source>
        <dbReference type="Pfam" id="PF25795"/>
    </source>
</evidence>
<evidence type="ECO:0000256" key="3">
    <source>
        <dbReference type="ARBA" id="ARBA00009466"/>
    </source>
</evidence>
<evidence type="ECO:0000256" key="1">
    <source>
        <dbReference type="ARBA" id="ARBA00004123"/>
    </source>
</evidence>
<comment type="subcellular location">
    <subcellularLocation>
        <location evidence="2">Cytoplasm</location>
    </subcellularLocation>
    <subcellularLocation>
        <location evidence="1">Nucleus</location>
    </subcellularLocation>
</comment>
<evidence type="ECO:0000256" key="7">
    <source>
        <dbReference type="ARBA" id="ARBA00023242"/>
    </source>
</evidence>
<protein>
    <recommendedName>
        <fullName evidence="8">Exportin-7/Ran-binding protein 17 TPR repeats domain-containing protein</fullName>
    </recommendedName>
</protein>